<keyword evidence="2" id="KW-1185">Reference proteome</keyword>
<name>W5WC34_9PSEU</name>
<dbReference type="STRING" id="1449976.KALB_4953"/>
<dbReference type="Proteomes" id="UP000019225">
    <property type="component" value="Chromosome"/>
</dbReference>
<dbReference type="HOGENOM" id="CLU_1832536_0_0_11"/>
<dbReference type="EMBL" id="CP007155">
    <property type="protein sequence ID" value="AHH98315.1"/>
    <property type="molecule type" value="Genomic_DNA"/>
</dbReference>
<evidence type="ECO:0000313" key="1">
    <source>
        <dbReference type="EMBL" id="AHH98315.1"/>
    </source>
</evidence>
<protein>
    <submittedName>
        <fullName evidence="1">Uncharacterized protein</fullName>
    </submittedName>
</protein>
<gene>
    <name evidence="1" type="ORF">KALB_4953</name>
</gene>
<dbReference type="KEGG" id="kal:KALB_4953"/>
<reference evidence="1 2" key="1">
    <citation type="journal article" date="2014" name="BMC Genomics">
        <title>Complete genome sequence of producer of the glycopeptide antibiotic Aculeximycin Kutzneria albida DSM 43870T, a representative of minor genus of Pseudonocardiaceae.</title>
        <authorList>
            <person name="Rebets Y."/>
            <person name="Tokovenko B."/>
            <person name="Lushchyk I."/>
            <person name="Ruckert C."/>
            <person name="Zaburannyi N."/>
            <person name="Bechthold A."/>
            <person name="Kalinowski J."/>
            <person name="Luzhetskyy A."/>
        </authorList>
    </citation>
    <scope>NUCLEOTIDE SEQUENCE [LARGE SCALE GENOMIC DNA]</scope>
    <source>
        <strain evidence="1">DSM 43870</strain>
    </source>
</reference>
<organism evidence="1 2">
    <name type="scientific">Kutzneria albida DSM 43870</name>
    <dbReference type="NCBI Taxonomy" id="1449976"/>
    <lineage>
        <taxon>Bacteria</taxon>
        <taxon>Bacillati</taxon>
        <taxon>Actinomycetota</taxon>
        <taxon>Actinomycetes</taxon>
        <taxon>Pseudonocardiales</taxon>
        <taxon>Pseudonocardiaceae</taxon>
        <taxon>Kutzneria</taxon>
    </lineage>
</organism>
<proteinExistence type="predicted"/>
<accession>W5WC34</accession>
<evidence type="ECO:0000313" key="2">
    <source>
        <dbReference type="Proteomes" id="UP000019225"/>
    </source>
</evidence>
<dbReference type="AlphaFoldDB" id="W5WC34"/>
<sequence length="140" mass="15231">MTTPRHAAPDTEAPTSCDCNRWAVDLRIGAPNGHHPRCDQQPHPGHVVELRCNNTILADLFRLPAGATILSPRGQELHTTTFHVYMPDAPAGAVSMTPIYTSSHIDGQYRDYQLSGITWHLGDGTTIEQRIDPPASQAGA</sequence>